<organism evidence="4 5">
    <name type="scientific">Eiseniibacteriota bacterium</name>
    <dbReference type="NCBI Taxonomy" id="2212470"/>
    <lineage>
        <taxon>Bacteria</taxon>
        <taxon>Candidatus Eiseniibacteriota</taxon>
    </lineage>
</organism>
<gene>
    <name evidence="4" type="ORF">KC729_02990</name>
</gene>
<dbReference type="SUPFAM" id="SSF117070">
    <property type="entry name" value="LEA14-like"/>
    <property type="match status" value="1"/>
</dbReference>
<evidence type="ECO:0000259" key="3">
    <source>
        <dbReference type="SMART" id="SM00769"/>
    </source>
</evidence>
<dbReference type="Proteomes" id="UP000697710">
    <property type="component" value="Unassembled WGS sequence"/>
</dbReference>
<dbReference type="SMART" id="SM00769">
    <property type="entry name" value="WHy"/>
    <property type="match status" value="1"/>
</dbReference>
<dbReference type="PANTHER" id="PTHR31459:SF2">
    <property type="entry name" value="OS03G0843300 PROTEIN"/>
    <property type="match status" value="1"/>
</dbReference>
<dbReference type="EMBL" id="JAGQHR010000049">
    <property type="protein sequence ID" value="MCA9726620.1"/>
    <property type="molecule type" value="Genomic_DNA"/>
</dbReference>
<feature type="domain" description="Water stress and hypersensitive response" evidence="3">
    <location>
        <begin position="65"/>
        <end position="182"/>
    </location>
</feature>
<feature type="region of interest" description="Disordered" evidence="2">
    <location>
        <begin position="1"/>
        <end position="22"/>
    </location>
</feature>
<comment type="caution">
    <text evidence="4">The sequence shown here is derived from an EMBL/GenBank/DDBJ whole genome shotgun (WGS) entry which is preliminary data.</text>
</comment>
<dbReference type="GO" id="GO:0009269">
    <property type="term" value="P:response to desiccation"/>
    <property type="evidence" value="ECO:0007669"/>
    <property type="project" value="InterPro"/>
</dbReference>
<dbReference type="InterPro" id="IPR045043">
    <property type="entry name" value="Lea14-like"/>
</dbReference>
<dbReference type="Pfam" id="PF03168">
    <property type="entry name" value="LEA_2"/>
    <property type="match status" value="1"/>
</dbReference>
<dbReference type="InterPro" id="IPR004864">
    <property type="entry name" value="LEA_2"/>
</dbReference>
<comment type="similarity">
    <text evidence="1">Belongs to the LEA type 2 family.</text>
</comment>
<dbReference type="AlphaFoldDB" id="A0A956LYL3"/>
<dbReference type="InterPro" id="IPR013990">
    <property type="entry name" value="WHy-dom"/>
</dbReference>
<reference evidence="4" key="1">
    <citation type="submission" date="2020-04" db="EMBL/GenBank/DDBJ databases">
        <authorList>
            <person name="Zhang T."/>
        </authorList>
    </citation>
    <scope>NUCLEOTIDE SEQUENCE</scope>
    <source>
        <strain evidence="4">HKST-UBA01</strain>
    </source>
</reference>
<evidence type="ECO:0000313" key="5">
    <source>
        <dbReference type="Proteomes" id="UP000697710"/>
    </source>
</evidence>
<evidence type="ECO:0000256" key="1">
    <source>
        <dbReference type="ARBA" id="ARBA00005960"/>
    </source>
</evidence>
<reference evidence="4" key="2">
    <citation type="journal article" date="2021" name="Microbiome">
        <title>Successional dynamics and alternative stable states in a saline activated sludge microbial community over 9 years.</title>
        <authorList>
            <person name="Wang Y."/>
            <person name="Ye J."/>
            <person name="Ju F."/>
            <person name="Liu L."/>
            <person name="Boyd J.A."/>
            <person name="Deng Y."/>
            <person name="Parks D.H."/>
            <person name="Jiang X."/>
            <person name="Yin X."/>
            <person name="Woodcroft B.J."/>
            <person name="Tyson G.W."/>
            <person name="Hugenholtz P."/>
            <person name="Polz M.F."/>
            <person name="Zhang T."/>
        </authorList>
    </citation>
    <scope>NUCLEOTIDE SEQUENCE</scope>
    <source>
        <strain evidence="4">HKST-UBA01</strain>
    </source>
</reference>
<name>A0A956LYL3_UNCEI</name>
<proteinExistence type="inferred from homology"/>
<sequence length="188" mass="20260">MHRSSRRSAAPRFDHREHSTVRPIRVQSRNPRWRSRLVTLLAVGCALWGASGCAAVRKSMVYPRANVDSVKLAGVDLKAATIEFGVAVENPYTVGLPVAGLDFALSTEGKQFLEGQADITQTIPAQGNGMVMVPVRVPFAEIYEVVSGLQLGAKIPYDADLGLRVQTPVLGTVRLPMSAKGEIKLPGL</sequence>
<dbReference type="Gene3D" id="2.60.40.1820">
    <property type="match status" value="1"/>
</dbReference>
<evidence type="ECO:0000256" key="2">
    <source>
        <dbReference type="SAM" id="MobiDB-lite"/>
    </source>
</evidence>
<protein>
    <submittedName>
        <fullName evidence="4">LEA type 2 family protein</fullName>
    </submittedName>
</protein>
<evidence type="ECO:0000313" key="4">
    <source>
        <dbReference type="EMBL" id="MCA9726620.1"/>
    </source>
</evidence>
<dbReference type="PANTHER" id="PTHR31459">
    <property type="match status" value="1"/>
</dbReference>
<accession>A0A956LYL3</accession>